<feature type="compositionally biased region" description="Polar residues" evidence="2">
    <location>
        <begin position="236"/>
        <end position="251"/>
    </location>
</feature>
<dbReference type="STRING" id="1245745.A0A0A2VQC6"/>
<gene>
    <name evidence="3" type="ORF">BBAD15_g6119</name>
</gene>
<accession>A0A0A2VQC6</accession>
<feature type="region of interest" description="Disordered" evidence="2">
    <location>
        <begin position="827"/>
        <end position="904"/>
    </location>
</feature>
<name>A0A0A2VQC6_BEABA</name>
<protein>
    <submittedName>
        <fullName evidence="3">Uncharacterized protein</fullName>
    </submittedName>
</protein>
<feature type="compositionally biased region" description="Basic residues" evidence="2">
    <location>
        <begin position="186"/>
        <end position="196"/>
    </location>
</feature>
<proteinExistence type="predicted"/>
<organism evidence="3 4">
    <name type="scientific">Beauveria bassiana D1-5</name>
    <dbReference type="NCBI Taxonomy" id="1245745"/>
    <lineage>
        <taxon>Eukaryota</taxon>
        <taxon>Fungi</taxon>
        <taxon>Dikarya</taxon>
        <taxon>Ascomycota</taxon>
        <taxon>Pezizomycotina</taxon>
        <taxon>Sordariomycetes</taxon>
        <taxon>Hypocreomycetidae</taxon>
        <taxon>Hypocreales</taxon>
        <taxon>Cordycipitaceae</taxon>
        <taxon>Beauveria</taxon>
    </lineage>
</organism>
<dbReference type="eggNOG" id="ENOG502RKST">
    <property type="taxonomic scope" value="Eukaryota"/>
</dbReference>
<reference evidence="3 4" key="1">
    <citation type="submission" date="2012-10" db="EMBL/GenBank/DDBJ databases">
        <title>Genome sequencing and analysis of entomopathogenic fungi Beauveria bassiana D1-5.</title>
        <authorList>
            <person name="Li Q."/>
            <person name="Wang L."/>
            <person name="Zhang Z."/>
            <person name="Wang Q."/>
            <person name="Ren J."/>
            <person name="Wang M."/>
            <person name="Xu W."/>
            <person name="Wang J."/>
            <person name="Lu Y."/>
            <person name="Du Q."/>
            <person name="Sun Z."/>
        </authorList>
    </citation>
    <scope>NUCLEOTIDE SEQUENCE [LARGE SCALE GENOMIC DNA]</scope>
    <source>
        <strain evidence="3 4">D1-5</strain>
    </source>
</reference>
<dbReference type="HOGENOM" id="CLU_299749_0_0_1"/>
<feature type="region of interest" description="Disordered" evidence="2">
    <location>
        <begin position="224"/>
        <end position="279"/>
    </location>
</feature>
<evidence type="ECO:0000313" key="3">
    <source>
        <dbReference type="EMBL" id="KGQ08552.1"/>
    </source>
</evidence>
<feature type="compositionally biased region" description="Polar residues" evidence="2">
    <location>
        <begin position="173"/>
        <end position="183"/>
    </location>
</feature>
<dbReference type="OrthoDB" id="4848543at2759"/>
<feature type="compositionally biased region" description="Polar residues" evidence="2">
    <location>
        <begin position="130"/>
        <end position="150"/>
    </location>
</feature>
<feature type="coiled-coil region" evidence="1">
    <location>
        <begin position="309"/>
        <end position="378"/>
    </location>
</feature>
<dbReference type="AlphaFoldDB" id="A0A0A2VQC6"/>
<feature type="region of interest" description="Disordered" evidence="2">
    <location>
        <begin position="130"/>
        <end position="208"/>
    </location>
</feature>
<dbReference type="EMBL" id="ANFO01000568">
    <property type="protein sequence ID" value="KGQ08552.1"/>
    <property type="molecule type" value="Genomic_DNA"/>
</dbReference>
<feature type="compositionally biased region" description="Polar residues" evidence="2">
    <location>
        <begin position="92"/>
        <end position="117"/>
    </location>
</feature>
<feature type="region of interest" description="Disordered" evidence="2">
    <location>
        <begin position="82"/>
        <end position="117"/>
    </location>
</feature>
<evidence type="ECO:0000313" key="4">
    <source>
        <dbReference type="Proteomes" id="UP000030106"/>
    </source>
</evidence>
<dbReference type="Proteomes" id="UP000030106">
    <property type="component" value="Unassembled WGS sequence"/>
</dbReference>
<feature type="coiled-coil region" evidence="1">
    <location>
        <begin position="429"/>
        <end position="486"/>
    </location>
</feature>
<comment type="caution">
    <text evidence="3">The sequence shown here is derived from an EMBL/GenBank/DDBJ whole genome shotgun (WGS) entry which is preliminary data.</text>
</comment>
<evidence type="ECO:0000256" key="1">
    <source>
        <dbReference type="SAM" id="Coils"/>
    </source>
</evidence>
<feature type="compositionally biased region" description="Basic and acidic residues" evidence="2">
    <location>
        <begin position="268"/>
        <end position="279"/>
    </location>
</feature>
<feature type="compositionally biased region" description="Basic residues" evidence="2">
    <location>
        <begin position="252"/>
        <end position="267"/>
    </location>
</feature>
<sequence length="1000" mass="110302">MASLFRLPPEMISDDDLARGFSFDARQANKQGQFSGLVPKNIVLGLQSADETASAPPAISPKHRFGIPFPVVEFTSNFQREAAKTHCPSPRVNDQAQGSANGNLSISSHFAHGSNQDESVPVDVVQATKLSSDAPQQSVATDNESCSPSSRRCDDQDLDPSPMDRQGRPLPSLKTSSNTSETIVRSKVRSQKRKHIQRDDANSRTPPICGDLEGFSIYEASTATRTPPSQVKGIRGNQSRTHSVDIESSITRRTHSRASNVSRKRSRGLTDHQTHEPDRKRLAMTEAVKHWNECIQLTTEESDRARSTIHSLKKKLQSQANKLQIAQNALQQGDTSLRTLKKQYEDLKEKDVRASEDKKDLEAKFIELNVDYGKLQNQIGEMSTKYNNCEVKLNMAISEQRDLFNKSKDFYNGLNNKMKQDEAQGKADAEAVEQALQSSKQKREELKNFVDKIKQVYERERLECMIKSLEEENEAQCDHISELEEDKLRYHNEIVSYGSTKACIENVSSQLSGFATQLRALDASQDTTAIELRRVTTRVDDLPSSRDFSDLKQQVLGSHARLSDLETLIQKSLLPAIEGIASKQSESQISVNSLAVAVEGGFTKLQEHIQNCAVNLSKTIRNSNDSHAELVDLLTLISAGNGDVSSRVEAVSSRLESLVEQTSPQGIIGTSIANILASTQGLAENSDKISFAQEKAQEEAQRLHEALTGQMDAKFLHHEAVSQKLLNGLKESFNMSLARLKTNIAPESGQRANGGKSAHINGKMLKDIETMRSNLQQVESQLSKIDDVPLSLQKIYDLSVLIQKTSKYMDKEEQWVQQTMADRQMHLDGSGTADCRISSSQSSTPPSTESGIGCQESPSDEACESQTRKVVVHSPRPEGYSPLPVTTAQEQRRRRESARPRSILKQSQHNHFAVKGLATSARSSFHTSEEVIADIRSVLVQSPPSGFPSSHRSTGLTPITEYLRLNKATNKSVGVVLGDLADAELASGHTVTAADITATI</sequence>
<keyword evidence="1" id="KW-0175">Coiled coil</keyword>
<feature type="compositionally biased region" description="Basic and acidic residues" evidence="2">
    <location>
        <begin position="890"/>
        <end position="899"/>
    </location>
</feature>
<evidence type="ECO:0000256" key="2">
    <source>
        <dbReference type="SAM" id="MobiDB-lite"/>
    </source>
</evidence>
<feature type="compositionally biased region" description="Low complexity" evidence="2">
    <location>
        <begin position="838"/>
        <end position="850"/>
    </location>
</feature>